<accession>A0ABD5CSN9</accession>
<dbReference type="AlphaFoldDB" id="A0ABD5CSN9"/>
<dbReference type="Proteomes" id="UP001245184">
    <property type="component" value="Unassembled WGS sequence"/>
</dbReference>
<dbReference type="Gene3D" id="3.80.10.10">
    <property type="entry name" value="Ribonuclease Inhibitor"/>
    <property type="match status" value="1"/>
</dbReference>
<name>A0ABD5CSN9_9BURK</name>
<evidence type="ECO:0000313" key="3">
    <source>
        <dbReference type="EMBL" id="MDR6208033.1"/>
    </source>
</evidence>
<comment type="caution">
    <text evidence="3">The sequence shown here is derived from an EMBL/GenBank/DDBJ whole genome shotgun (WGS) entry which is preliminary data.</text>
</comment>
<dbReference type="PROSITE" id="PS51450">
    <property type="entry name" value="LRR"/>
    <property type="match status" value="1"/>
</dbReference>
<dbReference type="PANTHER" id="PTHR48051">
    <property type="match status" value="1"/>
</dbReference>
<protein>
    <submittedName>
        <fullName evidence="3">Leucine-rich repeat (LRR) protein</fullName>
    </submittedName>
</protein>
<dbReference type="PANTHER" id="PTHR48051:SF46">
    <property type="entry name" value="LEUCINE RICH REPEAT-CONTAINING DOMAIN PROTEIN"/>
    <property type="match status" value="1"/>
</dbReference>
<reference evidence="3 4" key="1">
    <citation type="submission" date="2023-08" db="EMBL/GenBank/DDBJ databases">
        <title>Genome sequencing of plant associated microbes to promote plant fitness in Sorghum bicolor and Oryza sativa.</title>
        <authorList>
            <person name="Coleman-Derr D."/>
        </authorList>
    </citation>
    <scope>NUCLEOTIDE SEQUENCE [LARGE SCALE GENOMIC DNA]</scope>
    <source>
        <strain evidence="3 4">SLBN-33</strain>
    </source>
</reference>
<sequence length="201" mass="21935">MLPIRATIIPTLGSASNGPQVSFDQRLCQWAVAAPARNDRAVQHAALLLTAARYRELPTLDLSGLSLRSIPDVFESLPWLEQLDLRSNYLRDLPASMGTLGKLIALDLSQCCFREIPGACNRMTALQTLSLADNQLDDQGLAEASFPALSHLDLRHNRIEVTDNLSALIARCPADCVVEVEGNALTRNAFAQVLNGTYPRV</sequence>
<dbReference type="InterPro" id="IPR050216">
    <property type="entry name" value="LRR_domain-containing"/>
</dbReference>
<keyword evidence="1" id="KW-0433">Leucine-rich repeat</keyword>
<organism evidence="3 4">
    <name type="scientific">Paraburkholderia graminis</name>
    <dbReference type="NCBI Taxonomy" id="60548"/>
    <lineage>
        <taxon>Bacteria</taxon>
        <taxon>Pseudomonadati</taxon>
        <taxon>Pseudomonadota</taxon>
        <taxon>Betaproteobacteria</taxon>
        <taxon>Burkholderiales</taxon>
        <taxon>Burkholderiaceae</taxon>
        <taxon>Paraburkholderia</taxon>
    </lineage>
</organism>
<evidence type="ECO:0000256" key="1">
    <source>
        <dbReference type="ARBA" id="ARBA00022614"/>
    </source>
</evidence>
<dbReference type="RefSeq" id="WP_310035468.1">
    <property type="nucleotide sequence ID" value="NZ_JAVIZN010000003.1"/>
</dbReference>
<gene>
    <name evidence="3" type="ORF">QF025_006834</name>
</gene>
<dbReference type="InterPro" id="IPR032675">
    <property type="entry name" value="LRR_dom_sf"/>
</dbReference>
<keyword evidence="2" id="KW-0677">Repeat</keyword>
<dbReference type="EMBL" id="JAVIZN010000003">
    <property type="protein sequence ID" value="MDR6208033.1"/>
    <property type="molecule type" value="Genomic_DNA"/>
</dbReference>
<dbReference type="InterPro" id="IPR001611">
    <property type="entry name" value="Leu-rich_rpt"/>
</dbReference>
<evidence type="ECO:0000256" key="2">
    <source>
        <dbReference type="ARBA" id="ARBA00022737"/>
    </source>
</evidence>
<dbReference type="SUPFAM" id="SSF52075">
    <property type="entry name" value="Outer arm dynein light chain 1"/>
    <property type="match status" value="1"/>
</dbReference>
<dbReference type="Pfam" id="PF13855">
    <property type="entry name" value="LRR_8"/>
    <property type="match status" value="1"/>
</dbReference>
<evidence type="ECO:0000313" key="4">
    <source>
        <dbReference type="Proteomes" id="UP001245184"/>
    </source>
</evidence>
<proteinExistence type="predicted"/>